<accession>A0A811V6N5</accession>
<proteinExistence type="predicted"/>
<protein>
    <submittedName>
        <fullName evidence="1">(Mediterranean fruit fly) hypothetical protein</fullName>
    </submittedName>
</protein>
<dbReference type="OrthoDB" id="6262482at2759"/>
<name>A0A811V6N5_CERCA</name>
<keyword evidence="2" id="KW-1185">Reference proteome</keyword>
<dbReference type="Proteomes" id="UP000606786">
    <property type="component" value="Unassembled WGS sequence"/>
</dbReference>
<dbReference type="AlphaFoldDB" id="A0A811V6N5"/>
<evidence type="ECO:0000313" key="2">
    <source>
        <dbReference type="Proteomes" id="UP000606786"/>
    </source>
</evidence>
<reference evidence="1" key="1">
    <citation type="submission" date="2020-11" db="EMBL/GenBank/DDBJ databases">
        <authorList>
            <person name="Whitehead M."/>
        </authorList>
    </citation>
    <scope>NUCLEOTIDE SEQUENCE</scope>
    <source>
        <strain evidence="1">EGII</strain>
    </source>
</reference>
<evidence type="ECO:0000313" key="1">
    <source>
        <dbReference type="EMBL" id="CAD7005476.1"/>
    </source>
</evidence>
<comment type="caution">
    <text evidence="1">The sequence shown here is derived from an EMBL/GenBank/DDBJ whole genome shotgun (WGS) entry which is preliminary data.</text>
</comment>
<sequence>MTERMCNQENCIEGCFIKPCDEGMIYLNDTYKECVPKADCKPVCMLREGKTYYEGDITYQDECATCRCSKKKEVCSGVKCKEALTTTERPNNLIIDSTTSQPLNTDTQPKCVRGWTRWFDKDTDTSVGTHESPDYMDENVRCNLVEGLVCRGQCHDYELRVFCECDEPLVLPPASTEDHKLVNHVTR</sequence>
<gene>
    <name evidence="1" type="ORF">CCAP1982_LOCUS13836</name>
</gene>
<organism evidence="1 2">
    <name type="scientific">Ceratitis capitata</name>
    <name type="common">Mediterranean fruit fly</name>
    <name type="synonym">Tephritis capitata</name>
    <dbReference type="NCBI Taxonomy" id="7213"/>
    <lineage>
        <taxon>Eukaryota</taxon>
        <taxon>Metazoa</taxon>
        <taxon>Ecdysozoa</taxon>
        <taxon>Arthropoda</taxon>
        <taxon>Hexapoda</taxon>
        <taxon>Insecta</taxon>
        <taxon>Pterygota</taxon>
        <taxon>Neoptera</taxon>
        <taxon>Endopterygota</taxon>
        <taxon>Diptera</taxon>
        <taxon>Brachycera</taxon>
        <taxon>Muscomorpha</taxon>
        <taxon>Tephritoidea</taxon>
        <taxon>Tephritidae</taxon>
        <taxon>Ceratitis</taxon>
        <taxon>Ceratitis</taxon>
    </lineage>
</organism>
<dbReference type="EMBL" id="CAJHJT010000034">
    <property type="protein sequence ID" value="CAD7005476.1"/>
    <property type="molecule type" value="Genomic_DNA"/>
</dbReference>